<dbReference type="SUPFAM" id="SSF56300">
    <property type="entry name" value="Metallo-dependent phosphatases"/>
    <property type="match status" value="1"/>
</dbReference>
<keyword evidence="4" id="KW-0904">Protein phosphatase</keyword>
<comment type="similarity">
    <text evidence="8">Belongs to the PPP phosphatase family.</text>
</comment>
<reference evidence="10" key="1">
    <citation type="submission" date="2016-10" db="EMBL/GenBank/DDBJ databases">
        <authorList>
            <person name="Benchimol M."/>
            <person name="Almeida L.G."/>
            <person name="Vasconcelos A.T."/>
            <person name="Perreira-Neves A."/>
            <person name="Rosa I.A."/>
            <person name="Tasca T."/>
            <person name="Bogo M.R."/>
            <person name="de Souza W."/>
        </authorList>
    </citation>
    <scope>NUCLEOTIDE SEQUENCE [LARGE SCALE GENOMIC DNA]</scope>
    <source>
        <strain evidence="10">K</strain>
    </source>
</reference>
<evidence type="ECO:0000256" key="8">
    <source>
        <dbReference type="RuleBase" id="RU004273"/>
    </source>
</evidence>
<dbReference type="GO" id="GO:0005634">
    <property type="term" value="C:nucleus"/>
    <property type="evidence" value="ECO:0007669"/>
    <property type="project" value="TreeGrafter"/>
</dbReference>
<keyword evidence="11" id="KW-1185">Reference proteome</keyword>
<keyword evidence="3 8" id="KW-0378">Hydrolase</keyword>
<keyword evidence="5" id="KW-0464">Manganese</keyword>
<evidence type="ECO:0000256" key="2">
    <source>
        <dbReference type="ARBA" id="ARBA00022723"/>
    </source>
</evidence>
<dbReference type="GO" id="GO:0005737">
    <property type="term" value="C:cytoplasm"/>
    <property type="evidence" value="ECO:0007669"/>
    <property type="project" value="TreeGrafter"/>
</dbReference>
<evidence type="ECO:0000256" key="4">
    <source>
        <dbReference type="ARBA" id="ARBA00022912"/>
    </source>
</evidence>
<dbReference type="PRINTS" id="PR00114">
    <property type="entry name" value="STPHPHTASE"/>
</dbReference>
<dbReference type="VEuPathDB" id="TrichDB:TRFO_25137"/>
<dbReference type="InterPro" id="IPR029052">
    <property type="entry name" value="Metallo-depent_PP-like"/>
</dbReference>
<evidence type="ECO:0000259" key="9">
    <source>
        <dbReference type="PROSITE" id="PS00125"/>
    </source>
</evidence>
<evidence type="ECO:0000256" key="1">
    <source>
        <dbReference type="ARBA" id="ARBA00001936"/>
    </source>
</evidence>
<dbReference type="EC" id="3.1.3.16" evidence="8"/>
<protein>
    <recommendedName>
        <fullName evidence="8">Serine/threonine-protein phosphatase</fullName>
        <ecNumber evidence="8">3.1.3.16</ecNumber>
    </recommendedName>
</protein>
<accession>A0A1J4K681</accession>
<dbReference type="Proteomes" id="UP000179807">
    <property type="component" value="Unassembled WGS sequence"/>
</dbReference>
<evidence type="ECO:0000256" key="6">
    <source>
        <dbReference type="ARBA" id="ARBA00047761"/>
    </source>
</evidence>
<dbReference type="PANTHER" id="PTHR11668">
    <property type="entry name" value="SERINE/THREONINE PROTEIN PHOSPHATASE"/>
    <property type="match status" value="1"/>
</dbReference>
<proteinExistence type="inferred from homology"/>
<dbReference type="PANTHER" id="PTHR11668:SF300">
    <property type="entry name" value="SERINE_THREONINE-PROTEIN PHOSPHATASE"/>
    <property type="match status" value="1"/>
</dbReference>
<dbReference type="InterPro" id="IPR004843">
    <property type="entry name" value="Calcineurin-like_PHP"/>
</dbReference>
<dbReference type="Gene3D" id="3.60.21.10">
    <property type="match status" value="1"/>
</dbReference>
<sequence>MISVSQHVIQAFNKCFGKEQMGECENALNNKKIQLPKITDTIILTLCSLAQNRFQNQSICIEVPEDIFVIGDLHGNIFDLIRLLSKIEFFTYKKPILFLGDYVDRGLFSVEVISFLFSLTVEYPESIFLLRGNHEFTDVNERYGFQKEIRSQYNNVGIWYRVNQVFNEMPIAAIIGDHTFCVHGGISPKIRNISQLSSEMRRPISSFKEYPYLDDLMWSDPTEKCEHFIESERGGGSLFGKMALDDFLKRNQMKRIVRAHQKCDNGFKNDFDGLCFTIFSTSNYENENLASFAKVTKESLTETILPCIEITKIPRSEIDFIPIEINEMPPRHPTSSQIPSIKPLLSPRNVKRAKFSVALHSDTPNPVNETIPKLRYVKPARFRLSLTTPITDLDDSPIF</sequence>
<dbReference type="InterPro" id="IPR006186">
    <property type="entry name" value="Ser/Thr-sp_prot-phosphatase"/>
</dbReference>
<dbReference type="SMART" id="SM00156">
    <property type="entry name" value="PP2Ac"/>
    <property type="match status" value="1"/>
</dbReference>
<dbReference type="CDD" id="cd00144">
    <property type="entry name" value="MPP_PPP_family"/>
    <property type="match status" value="1"/>
</dbReference>
<dbReference type="Pfam" id="PF00149">
    <property type="entry name" value="Metallophos"/>
    <property type="match status" value="1"/>
</dbReference>
<evidence type="ECO:0000313" key="11">
    <source>
        <dbReference type="Proteomes" id="UP000179807"/>
    </source>
</evidence>
<comment type="caution">
    <text evidence="10">The sequence shown here is derived from an EMBL/GenBank/DDBJ whole genome shotgun (WGS) entry which is preliminary data.</text>
</comment>
<dbReference type="GO" id="GO:0004722">
    <property type="term" value="F:protein serine/threonine phosphatase activity"/>
    <property type="evidence" value="ECO:0007669"/>
    <property type="project" value="UniProtKB-EC"/>
</dbReference>
<comment type="catalytic activity">
    <reaction evidence="7 8">
        <text>O-phospho-L-threonyl-[protein] + H2O = L-threonyl-[protein] + phosphate</text>
        <dbReference type="Rhea" id="RHEA:47004"/>
        <dbReference type="Rhea" id="RHEA-COMP:11060"/>
        <dbReference type="Rhea" id="RHEA-COMP:11605"/>
        <dbReference type="ChEBI" id="CHEBI:15377"/>
        <dbReference type="ChEBI" id="CHEBI:30013"/>
        <dbReference type="ChEBI" id="CHEBI:43474"/>
        <dbReference type="ChEBI" id="CHEBI:61977"/>
        <dbReference type="EC" id="3.1.3.16"/>
    </reaction>
</comment>
<dbReference type="PROSITE" id="PS00125">
    <property type="entry name" value="SER_THR_PHOSPHATASE"/>
    <property type="match status" value="1"/>
</dbReference>
<evidence type="ECO:0000256" key="3">
    <source>
        <dbReference type="ARBA" id="ARBA00022801"/>
    </source>
</evidence>
<comment type="cofactor">
    <cofactor evidence="1">
        <name>Mn(2+)</name>
        <dbReference type="ChEBI" id="CHEBI:29035"/>
    </cofactor>
</comment>
<dbReference type="OrthoDB" id="256429at2759"/>
<name>A0A1J4K681_9EUKA</name>
<dbReference type="AlphaFoldDB" id="A0A1J4K681"/>
<keyword evidence="2" id="KW-0479">Metal-binding</keyword>
<dbReference type="GO" id="GO:0046872">
    <property type="term" value="F:metal ion binding"/>
    <property type="evidence" value="ECO:0007669"/>
    <property type="project" value="UniProtKB-KW"/>
</dbReference>
<gene>
    <name evidence="10" type="primary">sds21</name>
    <name evidence="10" type="ORF">TRFO_25137</name>
</gene>
<dbReference type="GeneID" id="94838863"/>
<feature type="domain" description="Serine/threonine specific protein phosphatases" evidence="9">
    <location>
        <begin position="130"/>
        <end position="135"/>
    </location>
</feature>
<comment type="catalytic activity">
    <reaction evidence="6">
        <text>O-phospho-L-seryl-[protein] + H2O = L-seryl-[protein] + phosphate</text>
        <dbReference type="Rhea" id="RHEA:20629"/>
        <dbReference type="Rhea" id="RHEA-COMP:9863"/>
        <dbReference type="Rhea" id="RHEA-COMP:11604"/>
        <dbReference type="ChEBI" id="CHEBI:15377"/>
        <dbReference type="ChEBI" id="CHEBI:29999"/>
        <dbReference type="ChEBI" id="CHEBI:43474"/>
        <dbReference type="ChEBI" id="CHEBI:83421"/>
        <dbReference type="EC" id="3.1.3.16"/>
    </reaction>
</comment>
<evidence type="ECO:0000256" key="5">
    <source>
        <dbReference type="ARBA" id="ARBA00023211"/>
    </source>
</evidence>
<evidence type="ECO:0000313" key="10">
    <source>
        <dbReference type="EMBL" id="OHT06683.1"/>
    </source>
</evidence>
<dbReference type="InterPro" id="IPR050341">
    <property type="entry name" value="PP1_catalytic_subunit"/>
</dbReference>
<dbReference type="EMBL" id="MLAK01000717">
    <property type="protein sequence ID" value="OHT06683.1"/>
    <property type="molecule type" value="Genomic_DNA"/>
</dbReference>
<evidence type="ECO:0000256" key="7">
    <source>
        <dbReference type="ARBA" id="ARBA00048336"/>
    </source>
</evidence>
<dbReference type="RefSeq" id="XP_068359819.1">
    <property type="nucleotide sequence ID" value="XM_068504159.1"/>
</dbReference>
<organism evidence="10 11">
    <name type="scientific">Tritrichomonas foetus</name>
    <dbReference type="NCBI Taxonomy" id="1144522"/>
    <lineage>
        <taxon>Eukaryota</taxon>
        <taxon>Metamonada</taxon>
        <taxon>Parabasalia</taxon>
        <taxon>Tritrichomonadida</taxon>
        <taxon>Tritrichomonadidae</taxon>
        <taxon>Tritrichomonas</taxon>
    </lineage>
</organism>